<feature type="domain" description="VWFA" evidence="2">
    <location>
        <begin position="169"/>
        <end position="347"/>
    </location>
</feature>
<dbReference type="InterPro" id="IPR036465">
    <property type="entry name" value="vWFA_dom_sf"/>
</dbReference>
<dbReference type="OrthoDB" id="9805121at2"/>
<sequence>MIMKRTFGGVLIAGALALALAGCASDTEYSAHGSGPGAAQAPATGVARYKGSNEYSSTYGGERYPSLPYQGFQQVGEQPRSTFSVDVDTAAYAHVRRILKSRQMPPRDAVRIEEMVNYFDYAYPQPRNREEPFAIATTVLPNPWNAETQLLHVGLQGYSVPRRARPPVNLVFLIDVSGSMKGEDRLGLAKRSLKGLTKGLRADDQIAIVTFSDGTRTVLDPTSARYKHPIERAINRLRAGGGTGGEKGLEHAYSVADHHFSPDAVNRVILISDGDFNLGASDPAAMRKLITQKRKSGVYLTVLTVGDGNVNDHIAQALAQAGNGQAAHLDSLMEARKVLDDEVTANLIPIAEDVKVQIEFNPDIIAGYRLIGYETRALRSRDFRNDRVDAGDVGSGHSVTALYEITLVPHLARARQGFRYQLASKDPDLKRMVAAEDEYAYVKLRYKAPGTRSSHELGKAISKFEEVELLEDASEDVRFAVAVAAFGQILRGEIDTGEFNYDDVLDLAHSGRSSDPYGRRGEFLQLVRQAEGLSDGAW</sequence>
<dbReference type="EMBL" id="VHSH01000001">
    <property type="protein sequence ID" value="TQV83348.1"/>
    <property type="molecule type" value="Genomic_DNA"/>
</dbReference>
<evidence type="ECO:0000313" key="3">
    <source>
        <dbReference type="EMBL" id="TQV83348.1"/>
    </source>
</evidence>
<dbReference type="SUPFAM" id="SSF53300">
    <property type="entry name" value="vWA-like"/>
    <property type="match status" value="1"/>
</dbReference>
<feature type="chain" id="PRO_5022141624" evidence="1">
    <location>
        <begin position="25"/>
        <end position="538"/>
    </location>
</feature>
<dbReference type="InterPro" id="IPR021908">
    <property type="entry name" value="YfbK_C"/>
</dbReference>
<keyword evidence="4" id="KW-1185">Reference proteome</keyword>
<dbReference type="PROSITE" id="PS50234">
    <property type="entry name" value="VWFA"/>
    <property type="match status" value="1"/>
</dbReference>
<dbReference type="InterPro" id="IPR051266">
    <property type="entry name" value="CLCR"/>
</dbReference>
<dbReference type="Pfam" id="PF12034">
    <property type="entry name" value="YfbK_C"/>
    <property type="match status" value="1"/>
</dbReference>
<feature type="signal peptide" evidence="1">
    <location>
        <begin position="1"/>
        <end position="24"/>
    </location>
</feature>
<dbReference type="AlphaFoldDB" id="A0A545U1L0"/>
<dbReference type="SMART" id="SM00327">
    <property type="entry name" value="VWA"/>
    <property type="match status" value="1"/>
</dbReference>
<dbReference type="PANTHER" id="PTHR10579">
    <property type="entry name" value="CALCIUM-ACTIVATED CHLORIDE CHANNEL REGULATOR"/>
    <property type="match status" value="1"/>
</dbReference>
<name>A0A545U1L0_9PROT</name>
<dbReference type="PROSITE" id="PS51257">
    <property type="entry name" value="PROKAR_LIPOPROTEIN"/>
    <property type="match status" value="1"/>
</dbReference>
<protein>
    <submittedName>
        <fullName evidence="3">DUF3520 domain-containing protein</fullName>
    </submittedName>
</protein>
<dbReference type="Pfam" id="PF00092">
    <property type="entry name" value="VWA"/>
    <property type="match status" value="1"/>
</dbReference>
<dbReference type="Pfam" id="PF12450">
    <property type="entry name" value="vWF_A"/>
    <property type="match status" value="1"/>
</dbReference>
<evidence type="ECO:0000313" key="4">
    <source>
        <dbReference type="Proteomes" id="UP000315252"/>
    </source>
</evidence>
<evidence type="ECO:0000256" key="1">
    <source>
        <dbReference type="SAM" id="SignalP"/>
    </source>
</evidence>
<dbReference type="InterPro" id="IPR002035">
    <property type="entry name" value="VWF_A"/>
</dbReference>
<proteinExistence type="predicted"/>
<gene>
    <name evidence="3" type="ORF">FKG95_01750</name>
</gene>
<dbReference type="InterPro" id="IPR022156">
    <property type="entry name" value="Uncharacterised_YfbK_N"/>
</dbReference>
<organism evidence="3 4">
    <name type="scientific">Denitrobaculum tricleocarpae</name>
    <dbReference type="NCBI Taxonomy" id="2591009"/>
    <lineage>
        <taxon>Bacteria</taxon>
        <taxon>Pseudomonadati</taxon>
        <taxon>Pseudomonadota</taxon>
        <taxon>Alphaproteobacteria</taxon>
        <taxon>Rhodospirillales</taxon>
        <taxon>Rhodospirillaceae</taxon>
        <taxon>Denitrobaculum</taxon>
    </lineage>
</organism>
<reference evidence="3 4" key="1">
    <citation type="submission" date="2019-06" db="EMBL/GenBank/DDBJ databases">
        <title>Whole genome sequence for Rhodospirillaceae sp. R148.</title>
        <authorList>
            <person name="Wang G."/>
        </authorList>
    </citation>
    <scope>NUCLEOTIDE SEQUENCE [LARGE SCALE GENOMIC DNA]</scope>
    <source>
        <strain evidence="3 4">R148</strain>
    </source>
</reference>
<accession>A0A545U1L0</accession>
<dbReference type="PANTHER" id="PTHR10579:SF43">
    <property type="entry name" value="ZINC FINGER (C3HC4-TYPE RING FINGER) FAMILY PROTEIN"/>
    <property type="match status" value="1"/>
</dbReference>
<dbReference type="Proteomes" id="UP000315252">
    <property type="component" value="Unassembled WGS sequence"/>
</dbReference>
<comment type="caution">
    <text evidence="3">The sequence shown here is derived from an EMBL/GenBank/DDBJ whole genome shotgun (WGS) entry which is preliminary data.</text>
</comment>
<keyword evidence="1" id="KW-0732">Signal</keyword>
<dbReference type="Gene3D" id="3.40.50.410">
    <property type="entry name" value="von Willebrand factor, type A domain"/>
    <property type="match status" value="1"/>
</dbReference>
<evidence type="ECO:0000259" key="2">
    <source>
        <dbReference type="PROSITE" id="PS50234"/>
    </source>
</evidence>